<proteinExistence type="predicted"/>
<dbReference type="PROSITE" id="PS50005">
    <property type="entry name" value="TPR"/>
    <property type="match status" value="1"/>
</dbReference>
<feature type="repeat" description="TPR" evidence="1">
    <location>
        <begin position="18"/>
        <end position="51"/>
    </location>
</feature>
<dbReference type="RefSeq" id="WP_338451447.1">
    <property type="nucleotide sequence ID" value="NZ_CP137640.1"/>
</dbReference>
<dbReference type="EMBL" id="CP137640">
    <property type="protein sequence ID" value="WVX82548.1"/>
    <property type="molecule type" value="Genomic_DNA"/>
</dbReference>
<evidence type="ECO:0000313" key="2">
    <source>
        <dbReference type="EMBL" id="WVX82548.1"/>
    </source>
</evidence>
<dbReference type="Proteomes" id="UP001357223">
    <property type="component" value="Chromosome"/>
</dbReference>
<keyword evidence="1" id="KW-0802">TPR repeat</keyword>
<dbReference type="InterPro" id="IPR019734">
    <property type="entry name" value="TPR_rpt"/>
</dbReference>
<name>A0ABZ2CLB8_9BACI</name>
<accession>A0ABZ2CLB8</accession>
<dbReference type="SUPFAM" id="SSF116965">
    <property type="entry name" value="Hypothetical protein MPN330"/>
    <property type="match status" value="1"/>
</dbReference>
<reference evidence="2 3" key="1">
    <citation type="submission" date="2023-10" db="EMBL/GenBank/DDBJ databases">
        <title>Niallia locisalis sp.nov. isolated from a salt pond sample.</title>
        <authorList>
            <person name="Li X.-J."/>
            <person name="Dong L."/>
        </authorList>
    </citation>
    <scope>NUCLEOTIDE SEQUENCE [LARGE SCALE GENOMIC DNA]</scope>
    <source>
        <strain evidence="2 3">DSM 29761</strain>
    </source>
</reference>
<protein>
    <submittedName>
        <fullName evidence="2">Tetratricopeptide repeat protein</fullName>
    </submittedName>
</protein>
<dbReference type="Gene3D" id="1.25.40.10">
    <property type="entry name" value="Tetratricopeptide repeat domain"/>
    <property type="match status" value="1"/>
</dbReference>
<evidence type="ECO:0000256" key="1">
    <source>
        <dbReference type="PROSITE-ProRule" id="PRU00339"/>
    </source>
</evidence>
<dbReference type="InterPro" id="IPR011990">
    <property type="entry name" value="TPR-like_helical_dom_sf"/>
</dbReference>
<organism evidence="2 3">
    <name type="scientific">Niallia oryzisoli</name>
    <dbReference type="NCBI Taxonomy" id="1737571"/>
    <lineage>
        <taxon>Bacteria</taxon>
        <taxon>Bacillati</taxon>
        <taxon>Bacillota</taxon>
        <taxon>Bacilli</taxon>
        <taxon>Bacillales</taxon>
        <taxon>Bacillaceae</taxon>
        <taxon>Niallia</taxon>
    </lineage>
</organism>
<keyword evidence="3" id="KW-1185">Reference proteome</keyword>
<gene>
    <name evidence="2" type="ORF">R4Z09_06080</name>
</gene>
<dbReference type="SUPFAM" id="SSF48452">
    <property type="entry name" value="TPR-like"/>
    <property type="match status" value="1"/>
</dbReference>
<sequence length="340" mass="39850">MNNEKHKSNKIVYFPGLEQRLVEKGLENLHRKNFDEAIELLEHAIELDSKNSDSHIGLLLAYFDAGLVKKATDLVEYMLQEGIGNDLEIMNIYIMYLVQLHKYEEVIVTIQRLFEEISIPPEQLEHFQRLLDFSQRMLDSPIDLDYKEPAADKWINKKIDLFQYQNLEEQMMLAGDLNNKNIRPFVMEITDYLQSKEGSPFFKTLLLNVLKEQEYDKPVEIQKFDKNIIVIPEQLPNLTESPQLQAIFELIGQRLENDDPVLYGHIKSLVERQFFLLYPFELESFEIAAWAAAYHVLGNEYFGNHDTASLLMEEYDVLEADMNKADSFIRMIEEISYPNL</sequence>
<evidence type="ECO:0000313" key="3">
    <source>
        <dbReference type="Proteomes" id="UP001357223"/>
    </source>
</evidence>